<accession>A0AAW6SW55</accession>
<comment type="caution">
    <text evidence="1">The sequence shown here is derived from an EMBL/GenBank/DDBJ whole genome shotgun (WGS) entry which is preliminary data.</text>
</comment>
<proteinExistence type="predicted"/>
<dbReference type="Proteomes" id="UP001159179">
    <property type="component" value="Unassembled WGS sequence"/>
</dbReference>
<dbReference type="AlphaFoldDB" id="A0AAW6SW55"/>
<dbReference type="RefSeq" id="WP_280616714.1">
    <property type="nucleotide sequence ID" value="NZ_JAROYP010000005.1"/>
</dbReference>
<reference evidence="1" key="1">
    <citation type="submission" date="2023-03" db="EMBL/GenBank/DDBJ databases">
        <title>Bacterial isolates from washroom surfaces on a university campus.</title>
        <authorList>
            <person name="Holman D.B."/>
            <person name="Gzyl K.E."/>
            <person name="Taheri A.E."/>
        </authorList>
    </citation>
    <scope>NUCLEOTIDE SEQUENCE</scope>
    <source>
        <strain evidence="1">RD03</strain>
    </source>
</reference>
<evidence type="ECO:0000313" key="2">
    <source>
        <dbReference type="Proteomes" id="UP001159179"/>
    </source>
</evidence>
<organism evidence="1 2">
    <name type="scientific">Heyndrickxia oleronia</name>
    <dbReference type="NCBI Taxonomy" id="38875"/>
    <lineage>
        <taxon>Bacteria</taxon>
        <taxon>Bacillati</taxon>
        <taxon>Bacillota</taxon>
        <taxon>Bacilli</taxon>
        <taxon>Bacillales</taxon>
        <taxon>Bacillaceae</taxon>
        <taxon>Heyndrickxia</taxon>
    </lineage>
</organism>
<evidence type="ECO:0000313" key="1">
    <source>
        <dbReference type="EMBL" id="MDH5161507.1"/>
    </source>
</evidence>
<name>A0AAW6SW55_9BACI</name>
<gene>
    <name evidence="1" type="ORF">P5X88_11190</name>
</gene>
<sequence>MKYNVIKRFQDKITKAIFPVNSTYQTDDEERAQFLQDNGFLHVEKQEDHTHDGEGSILDKSVEEIKKNVTAELGKDKLEVLLELEKEAKNRKGVVEHIEELLQEVE</sequence>
<protein>
    <submittedName>
        <fullName evidence="1">Uncharacterized protein</fullName>
    </submittedName>
</protein>
<dbReference type="EMBL" id="JAROYP010000005">
    <property type="protein sequence ID" value="MDH5161507.1"/>
    <property type="molecule type" value="Genomic_DNA"/>
</dbReference>